<dbReference type="SUPFAM" id="SSF46785">
    <property type="entry name" value="Winged helix' DNA-binding domain"/>
    <property type="match status" value="1"/>
</dbReference>
<feature type="compositionally biased region" description="Basic and acidic residues" evidence="4">
    <location>
        <begin position="257"/>
        <end position="268"/>
    </location>
</feature>
<dbReference type="InterPro" id="IPR036388">
    <property type="entry name" value="WH-like_DNA-bd_sf"/>
</dbReference>
<feature type="region of interest" description="Disordered" evidence="4">
    <location>
        <begin position="233"/>
        <end position="268"/>
    </location>
</feature>
<dbReference type="AlphaFoldDB" id="A0A084U565"/>
<proteinExistence type="predicted"/>
<gene>
    <name evidence="6" type="ORF">EL18_03311</name>
</gene>
<evidence type="ECO:0000313" key="6">
    <source>
        <dbReference type="EMBL" id="KFB08101.1"/>
    </source>
</evidence>
<comment type="caution">
    <text evidence="6">The sequence shown here is derived from an EMBL/GenBank/DDBJ whole genome shotgun (WGS) entry which is preliminary data.</text>
</comment>
<protein>
    <submittedName>
        <fullName evidence="6">GntR family transcriptional regulator</fullName>
    </submittedName>
</protein>
<sequence length="268" mass="29335">MYDPSSPFTSATPFKPSQKADFAEERLRAAVQWCELLPGEMVGEQDLVERFGLGRAGVRAALAKLAVTGMVEAVPRAGWRIQPISGALIGNVIDARRLVEPAMAKVELSPEQVLRAREMQSVISALVQSGDHGAAQTASQEYGREVLELVRAGVNPLVGNLLGELWDQSERIVRFLELKGSKTFAVVDAGPLLEALLARDPAAILMQRKSDIDRFERHMTACLFRDDTAIAASSTKQNNRPADNAEPKKTSTGNISEKWETGDDKYFE</sequence>
<dbReference type="PROSITE" id="PS50949">
    <property type="entry name" value="HTH_GNTR"/>
    <property type="match status" value="1"/>
</dbReference>
<keyword evidence="7" id="KW-1185">Reference proteome</keyword>
<accession>A0A084U565</accession>
<evidence type="ECO:0000256" key="2">
    <source>
        <dbReference type="ARBA" id="ARBA00023125"/>
    </source>
</evidence>
<evidence type="ECO:0000256" key="3">
    <source>
        <dbReference type="ARBA" id="ARBA00023163"/>
    </source>
</evidence>
<evidence type="ECO:0000313" key="7">
    <source>
        <dbReference type="Proteomes" id="UP000053675"/>
    </source>
</evidence>
<dbReference type="STRING" id="472175.EL18_03311"/>
<evidence type="ECO:0000259" key="5">
    <source>
        <dbReference type="PROSITE" id="PS50949"/>
    </source>
</evidence>
<dbReference type="eggNOG" id="COG1802">
    <property type="taxonomic scope" value="Bacteria"/>
</dbReference>
<dbReference type="Gene3D" id="1.20.120.530">
    <property type="entry name" value="GntR ligand-binding domain-like"/>
    <property type="match status" value="1"/>
</dbReference>
<dbReference type="SUPFAM" id="SSF48008">
    <property type="entry name" value="GntR ligand-binding domain-like"/>
    <property type="match status" value="1"/>
</dbReference>
<dbReference type="Pfam" id="PF00392">
    <property type="entry name" value="GntR"/>
    <property type="match status" value="1"/>
</dbReference>
<dbReference type="Gene3D" id="1.10.10.10">
    <property type="entry name" value="Winged helix-like DNA-binding domain superfamily/Winged helix DNA-binding domain"/>
    <property type="match status" value="1"/>
</dbReference>
<dbReference type="PANTHER" id="PTHR43537">
    <property type="entry name" value="TRANSCRIPTIONAL REGULATOR, GNTR FAMILY"/>
    <property type="match status" value="1"/>
</dbReference>
<dbReference type="InterPro" id="IPR036390">
    <property type="entry name" value="WH_DNA-bd_sf"/>
</dbReference>
<dbReference type="Proteomes" id="UP000053675">
    <property type="component" value="Unassembled WGS sequence"/>
</dbReference>
<name>A0A084U565_9HYPH</name>
<keyword evidence="2" id="KW-0238">DNA-binding</keyword>
<dbReference type="InterPro" id="IPR008920">
    <property type="entry name" value="TF_FadR/GntR_C"/>
</dbReference>
<dbReference type="PATRIC" id="fig|472175.3.peg.3308"/>
<reference evidence="6 7" key="1">
    <citation type="submission" date="2014-05" db="EMBL/GenBank/DDBJ databases">
        <title>Draft Genome Sequence of Nitratireductor basaltis Strain UMTGB225, A Marine Bacterium Isolated from Green Barrel Tunicate.</title>
        <authorList>
            <person name="Gan H.Y."/>
        </authorList>
    </citation>
    <scope>NUCLEOTIDE SEQUENCE [LARGE SCALE GENOMIC DNA]</scope>
    <source>
        <strain evidence="6 7">UMTGB225</strain>
    </source>
</reference>
<dbReference type="RefSeq" id="WP_051914413.1">
    <property type="nucleotide sequence ID" value="NZ_JMQM01000003.1"/>
</dbReference>
<dbReference type="SMART" id="SM00345">
    <property type="entry name" value="HTH_GNTR"/>
    <property type="match status" value="1"/>
</dbReference>
<dbReference type="GO" id="GO:0003700">
    <property type="term" value="F:DNA-binding transcription factor activity"/>
    <property type="evidence" value="ECO:0007669"/>
    <property type="project" value="InterPro"/>
</dbReference>
<evidence type="ECO:0000256" key="4">
    <source>
        <dbReference type="SAM" id="MobiDB-lite"/>
    </source>
</evidence>
<keyword evidence="3" id="KW-0804">Transcription</keyword>
<dbReference type="OrthoDB" id="8638122at2"/>
<dbReference type="GO" id="GO:0003677">
    <property type="term" value="F:DNA binding"/>
    <property type="evidence" value="ECO:0007669"/>
    <property type="project" value="UniProtKB-KW"/>
</dbReference>
<dbReference type="PANTHER" id="PTHR43537:SF24">
    <property type="entry name" value="GLUCONATE OPERON TRANSCRIPTIONAL REPRESSOR"/>
    <property type="match status" value="1"/>
</dbReference>
<dbReference type="InterPro" id="IPR000524">
    <property type="entry name" value="Tscrpt_reg_HTH_GntR"/>
</dbReference>
<dbReference type="EMBL" id="JMQM01000003">
    <property type="protein sequence ID" value="KFB08101.1"/>
    <property type="molecule type" value="Genomic_DNA"/>
</dbReference>
<feature type="domain" description="HTH gntR-type" evidence="5">
    <location>
        <begin position="17"/>
        <end position="84"/>
    </location>
</feature>
<organism evidence="6 7">
    <name type="scientific">Nitratireductor basaltis</name>
    <dbReference type="NCBI Taxonomy" id="472175"/>
    <lineage>
        <taxon>Bacteria</taxon>
        <taxon>Pseudomonadati</taxon>
        <taxon>Pseudomonadota</taxon>
        <taxon>Alphaproteobacteria</taxon>
        <taxon>Hyphomicrobiales</taxon>
        <taxon>Phyllobacteriaceae</taxon>
        <taxon>Nitratireductor</taxon>
    </lineage>
</organism>
<keyword evidence="1" id="KW-0805">Transcription regulation</keyword>
<evidence type="ECO:0000256" key="1">
    <source>
        <dbReference type="ARBA" id="ARBA00023015"/>
    </source>
</evidence>